<keyword evidence="2" id="KW-1185">Reference proteome</keyword>
<reference evidence="1" key="1">
    <citation type="journal article" date="2022" name="Int. J. Mol. Sci.">
        <title>Draft Genome of Tanacetum Coccineum: Genomic Comparison of Closely Related Tanacetum-Family Plants.</title>
        <authorList>
            <person name="Yamashiro T."/>
            <person name="Shiraishi A."/>
            <person name="Nakayama K."/>
            <person name="Satake H."/>
        </authorList>
    </citation>
    <scope>NUCLEOTIDE SEQUENCE</scope>
</reference>
<evidence type="ECO:0000313" key="2">
    <source>
        <dbReference type="Proteomes" id="UP001151760"/>
    </source>
</evidence>
<dbReference type="Proteomes" id="UP001151760">
    <property type="component" value="Unassembled WGS sequence"/>
</dbReference>
<name>A0ABQ5A0Q2_9ASTR</name>
<evidence type="ECO:0000313" key="1">
    <source>
        <dbReference type="EMBL" id="GJS94735.1"/>
    </source>
</evidence>
<comment type="caution">
    <text evidence="1">The sequence shown here is derived from an EMBL/GenBank/DDBJ whole genome shotgun (WGS) entry which is preliminary data.</text>
</comment>
<reference evidence="1" key="2">
    <citation type="submission" date="2022-01" db="EMBL/GenBank/DDBJ databases">
        <authorList>
            <person name="Yamashiro T."/>
            <person name="Shiraishi A."/>
            <person name="Satake H."/>
            <person name="Nakayama K."/>
        </authorList>
    </citation>
    <scope>NUCLEOTIDE SEQUENCE</scope>
</reference>
<dbReference type="EMBL" id="BQNB010011754">
    <property type="protein sequence ID" value="GJS94735.1"/>
    <property type="molecule type" value="Genomic_DNA"/>
</dbReference>
<gene>
    <name evidence="1" type="ORF">Tco_0801703</name>
</gene>
<organism evidence="1 2">
    <name type="scientific">Tanacetum coccineum</name>
    <dbReference type="NCBI Taxonomy" id="301880"/>
    <lineage>
        <taxon>Eukaryota</taxon>
        <taxon>Viridiplantae</taxon>
        <taxon>Streptophyta</taxon>
        <taxon>Embryophyta</taxon>
        <taxon>Tracheophyta</taxon>
        <taxon>Spermatophyta</taxon>
        <taxon>Magnoliopsida</taxon>
        <taxon>eudicotyledons</taxon>
        <taxon>Gunneridae</taxon>
        <taxon>Pentapetalae</taxon>
        <taxon>asterids</taxon>
        <taxon>campanulids</taxon>
        <taxon>Asterales</taxon>
        <taxon>Asteraceae</taxon>
        <taxon>Asteroideae</taxon>
        <taxon>Anthemideae</taxon>
        <taxon>Anthemidinae</taxon>
        <taxon>Tanacetum</taxon>
    </lineage>
</organism>
<proteinExistence type="predicted"/>
<accession>A0ABQ5A0Q2</accession>
<protein>
    <submittedName>
        <fullName evidence="1">Uncharacterized protein</fullName>
    </submittedName>
</protein>
<sequence length="132" mass="14685">MLNGKILNLVIMESLVKKKQKGAILELKQRHLKKVSICINTPYLTRKIQLLGLDEVLSWLFVGGYLELMDELRNNIALLRLAIGSPVGRNDGTKNLESSCVGSALMECLVDMIDLVDVDGIQLVENDTVTFD</sequence>